<dbReference type="SUPFAM" id="SSF88713">
    <property type="entry name" value="Glycoside hydrolase/deacetylase"/>
    <property type="match status" value="1"/>
</dbReference>
<keyword evidence="5" id="KW-0862">Zinc</keyword>
<dbReference type="SUPFAM" id="SSF88688">
    <property type="entry name" value="Families 57/38 glycoside transferase middle domain"/>
    <property type="match status" value="1"/>
</dbReference>
<sequence>MKLSNLYESNKLLIMWGDDFRYNMLEEWYQQYDNLSPIFDQINSWNRTHIRFGTFIDYFTALQQFNIDNAINAVTLTGDFFPYQCAIGDIWTGYYTTRPFYKKQGRQLHALIRAADLATTNMIQKLSDDERKWLNDKLTFARRNLSLFQHHDAITGTSKKHVMSNYAQLLFESMKAVATCLAKVVSIENMMDFEILIFHADLSPLSTSIFTIIADEKHHETFIAEVAYVNDRHEEVVIRPEDFAKSFNVKLVKPDEFFIETDAVRTTHSPENGLINLIFHADLSPLSTSIFTIIADEKHHETFIAEVAYVNDGHEEVVIRPEDFTK</sequence>
<dbReference type="Proteomes" id="UP000036681">
    <property type="component" value="Unplaced"/>
</dbReference>
<dbReference type="EC" id="3.2.1.114" evidence="8"/>
<evidence type="ECO:0000313" key="13">
    <source>
        <dbReference type="WBParaSite" id="ALUE_0002190201-mRNA-1"/>
    </source>
</evidence>
<comment type="cofactor">
    <cofactor evidence="1">
        <name>Zn(2+)</name>
        <dbReference type="ChEBI" id="CHEBI:29105"/>
    </cofactor>
</comment>
<comment type="catalytic activity">
    <reaction evidence="10">
        <text>N(4)-{beta-D-GlcNAc-(1-&gt;2)-alpha-D-Man-(1-&gt;3)-[alpha-D-Man-(1-&gt;3)-[alpha-D-Man-(1-&gt;6)]-alpha-D-Man-(1-&gt;6)]-beta-D-Man-(1-&gt;4)-beta-D-GlcNAc-(1-&gt;4)-beta-D-GlcNAc}-L-asparaginyl-[protein] + 2 H2O = 2 alpha-D-mannopyranose + an N(4)-{beta-D-GlcNAc-(1-&gt;2)-alpha-D-Man-(1-&gt;3)-[alpha-D-Man-(1-&gt;6)]-beta-D-Man-(1-&gt;4)-beta-D-GlcNAc-(1-&gt;4)-beta-D-GlcNAc}-L-asparaginyl-[protein]</text>
        <dbReference type="Rhea" id="RHEA:56052"/>
        <dbReference type="Rhea" id="RHEA-COMP:14368"/>
        <dbReference type="Rhea" id="RHEA-COMP:14369"/>
        <dbReference type="ChEBI" id="CHEBI:15377"/>
        <dbReference type="ChEBI" id="CHEBI:28729"/>
        <dbReference type="ChEBI" id="CHEBI:60615"/>
        <dbReference type="ChEBI" id="CHEBI:60625"/>
        <dbReference type="EC" id="3.2.1.114"/>
    </reaction>
</comment>
<evidence type="ECO:0000256" key="10">
    <source>
        <dbReference type="ARBA" id="ARBA00093232"/>
    </source>
</evidence>
<evidence type="ECO:0000256" key="9">
    <source>
        <dbReference type="ARBA" id="ARBA00083602"/>
    </source>
</evidence>
<dbReference type="Gene3D" id="1.20.1270.50">
    <property type="entry name" value="Glycoside hydrolase family 38, central domain"/>
    <property type="match status" value="1"/>
</dbReference>
<evidence type="ECO:0000313" key="12">
    <source>
        <dbReference type="Proteomes" id="UP000036681"/>
    </source>
</evidence>
<dbReference type="GO" id="GO:0004572">
    <property type="term" value="F:mannosyl-oligosaccharide 1,3-1,6-alpha-mannosidase activity"/>
    <property type="evidence" value="ECO:0007669"/>
    <property type="project" value="UniProtKB-EC"/>
</dbReference>
<protein>
    <recommendedName>
        <fullName evidence="8">mannosyl-oligosaccharide 1,3-1,6-alpha-mannosidase</fullName>
        <ecNumber evidence="8">3.2.1.114</ecNumber>
    </recommendedName>
    <alternativeName>
        <fullName evidence="9">Mannosyl-oligosaccharide 1,3-1,6-alpha-mannosidase</fullName>
    </alternativeName>
</protein>
<dbReference type="InterPro" id="IPR037094">
    <property type="entry name" value="Glyco_hydro_38_cen_sf"/>
</dbReference>
<keyword evidence="6" id="KW-0326">Glycosidase</keyword>
<dbReference type="InterPro" id="IPR011330">
    <property type="entry name" value="Glyco_hydro/deAcase_b/a-brl"/>
</dbReference>
<reference evidence="13" key="1">
    <citation type="submission" date="2017-02" db="UniProtKB">
        <authorList>
            <consortium name="WormBaseParasite"/>
        </authorList>
    </citation>
    <scope>IDENTIFICATION</scope>
</reference>
<dbReference type="InterPro" id="IPR050843">
    <property type="entry name" value="Glycosyl_Hydrlase_38"/>
</dbReference>
<dbReference type="InterPro" id="IPR027291">
    <property type="entry name" value="Glyco_hydro_38_N_sf"/>
</dbReference>
<name>A0A0M3IT24_ASCLU</name>
<dbReference type="GO" id="GO:0000139">
    <property type="term" value="C:Golgi membrane"/>
    <property type="evidence" value="ECO:0007669"/>
    <property type="project" value="TreeGrafter"/>
</dbReference>
<dbReference type="GO" id="GO:0046872">
    <property type="term" value="F:metal ion binding"/>
    <property type="evidence" value="ECO:0007669"/>
    <property type="project" value="UniProtKB-KW"/>
</dbReference>
<evidence type="ECO:0000256" key="4">
    <source>
        <dbReference type="ARBA" id="ARBA00022801"/>
    </source>
</evidence>
<dbReference type="AlphaFoldDB" id="A0A0M3IT24"/>
<dbReference type="GO" id="GO:0006013">
    <property type="term" value="P:mannose metabolic process"/>
    <property type="evidence" value="ECO:0007669"/>
    <property type="project" value="InterPro"/>
</dbReference>
<feature type="domain" description="Glycoside hydrolase family 38 central" evidence="11">
    <location>
        <begin position="89"/>
        <end position="170"/>
    </location>
</feature>
<keyword evidence="4" id="KW-0378">Hydrolase</keyword>
<organism evidence="12 13">
    <name type="scientific">Ascaris lumbricoides</name>
    <name type="common">Giant roundworm</name>
    <dbReference type="NCBI Taxonomy" id="6252"/>
    <lineage>
        <taxon>Eukaryota</taxon>
        <taxon>Metazoa</taxon>
        <taxon>Ecdysozoa</taxon>
        <taxon>Nematoda</taxon>
        <taxon>Chromadorea</taxon>
        <taxon>Rhabditida</taxon>
        <taxon>Spirurina</taxon>
        <taxon>Ascaridomorpha</taxon>
        <taxon>Ascaridoidea</taxon>
        <taxon>Ascarididae</taxon>
        <taxon>Ascaris</taxon>
    </lineage>
</organism>
<dbReference type="InterPro" id="IPR028995">
    <property type="entry name" value="Glyco_hydro_57/38_cen_sf"/>
</dbReference>
<evidence type="ECO:0000256" key="3">
    <source>
        <dbReference type="ARBA" id="ARBA00022723"/>
    </source>
</evidence>
<comment type="function">
    <text evidence="7">Catalyzes the first committed step in the biosynthesis of complex N-glycans. It controls conversion of high mannose to complex N-glycans; the final hydrolytic step in the N-glycan maturation pathway.</text>
</comment>
<dbReference type="PANTHER" id="PTHR11607:SF71">
    <property type="entry name" value="ALPHA-MANNOSIDASE"/>
    <property type="match status" value="1"/>
</dbReference>
<evidence type="ECO:0000256" key="2">
    <source>
        <dbReference type="ARBA" id="ARBA00009792"/>
    </source>
</evidence>
<evidence type="ECO:0000256" key="7">
    <source>
        <dbReference type="ARBA" id="ARBA00059516"/>
    </source>
</evidence>
<evidence type="ECO:0000256" key="6">
    <source>
        <dbReference type="ARBA" id="ARBA00023295"/>
    </source>
</evidence>
<dbReference type="Pfam" id="PF09261">
    <property type="entry name" value="Alpha-mann_mid"/>
    <property type="match status" value="1"/>
</dbReference>
<dbReference type="GO" id="GO:0006491">
    <property type="term" value="P:N-glycan processing"/>
    <property type="evidence" value="ECO:0007669"/>
    <property type="project" value="TreeGrafter"/>
</dbReference>
<evidence type="ECO:0000256" key="8">
    <source>
        <dbReference type="ARBA" id="ARBA00066412"/>
    </source>
</evidence>
<keyword evidence="3" id="KW-0479">Metal-binding</keyword>
<comment type="similarity">
    <text evidence="2">Belongs to the glycosyl hydrolase 38 family.</text>
</comment>
<evidence type="ECO:0000256" key="5">
    <source>
        <dbReference type="ARBA" id="ARBA00022833"/>
    </source>
</evidence>
<evidence type="ECO:0000259" key="11">
    <source>
        <dbReference type="SMART" id="SM00872"/>
    </source>
</evidence>
<dbReference type="SMART" id="SM00872">
    <property type="entry name" value="Alpha-mann_mid"/>
    <property type="match status" value="1"/>
</dbReference>
<proteinExistence type="inferred from homology"/>
<dbReference type="WBParaSite" id="ALUE_0002190201-mRNA-1">
    <property type="protein sequence ID" value="ALUE_0002190201-mRNA-1"/>
    <property type="gene ID" value="ALUE_0002190201"/>
</dbReference>
<evidence type="ECO:0000256" key="1">
    <source>
        <dbReference type="ARBA" id="ARBA00001947"/>
    </source>
</evidence>
<dbReference type="FunFam" id="1.20.1270.50:FF:000001">
    <property type="entry name" value="Alpha-mannosidase"/>
    <property type="match status" value="1"/>
</dbReference>
<accession>A0A0M3IT24</accession>
<dbReference type="InterPro" id="IPR015341">
    <property type="entry name" value="Glyco_hydro_38_cen"/>
</dbReference>
<dbReference type="Gene3D" id="3.20.110.10">
    <property type="entry name" value="Glycoside hydrolase 38, N terminal domain"/>
    <property type="match status" value="1"/>
</dbReference>
<keyword evidence="12" id="KW-1185">Reference proteome</keyword>
<dbReference type="PANTHER" id="PTHR11607">
    <property type="entry name" value="ALPHA-MANNOSIDASE"/>
    <property type="match status" value="1"/>
</dbReference>